<dbReference type="GO" id="GO:0032259">
    <property type="term" value="P:methylation"/>
    <property type="evidence" value="ECO:0007669"/>
    <property type="project" value="UniProtKB-KW"/>
</dbReference>
<dbReference type="FunFam" id="1.10.10.10:FF:000357">
    <property type="entry name" value="Caffeic acid 3-O-methyltransferase"/>
    <property type="match status" value="1"/>
</dbReference>
<dbReference type="InterPro" id="IPR016461">
    <property type="entry name" value="COMT-like"/>
</dbReference>
<protein>
    <recommendedName>
        <fullName evidence="4">O-methyltransferase dimerisation domain-containing protein</fullName>
    </recommendedName>
</protein>
<organism evidence="5 6">
    <name type="scientific">Thlaspi arvense</name>
    <name type="common">Field penny-cress</name>
    <dbReference type="NCBI Taxonomy" id="13288"/>
    <lineage>
        <taxon>Eukaryota</taxon>
        <taxon>Viridiplantae</taxon>
        <taxon>Streptophyta</taxon>
        <taxon>Embryophyta</taxon>
        <taxon>Tracheophyta</taxon>
        <taxon>Spermatophyta</taxon>
        <taxon>Magnoliopsida</taxon>
        <taxon>eudicotyledons</taxon>
        <taxon>Gunneridae</taxon>
        <taxon>Pentapetalae</taxon>
        <taxon>rosids</taxon>
        <taxon>malvids</taxon>
        <taxon>Brassicales</taxon>
        <taxon>Brassicaceae</taxon>
        <taxon>Thlaspideae</taxon>
        <taxon>Thlaspi</taxon>
    </lineage>
</organism>
<evidence type="ECO:0000256" key="1">
    <source>
        <dbReference type="ARBA" id="ARBA00022603"/>
    </source>
</evidence>
<dbReference type="Proteomes" id="UP000836841">
    <property type="component" value="Chromosome 6"/>
</dbReference>
<dbReference type="PROSITE" id="PS51683">
    <property type="entry name" value="SAM_OMT_II"/>
    <property type="match status" value="1"/>
</dbReference>
<evidence type="ECO:0000313" key="5">
    <source>
        <dbReference type="EMBL" id="CAH2070050.1"/>
    </source>
</evidence>
<dbReference type="GO" id="GO:0008168">
    <property type="term" value="F:methyltransferase activity"/>
    <property type="evidence" value="ECO:0007669"/>
    <property type="project" value="UniProtKB-KW"/>
</dbReference>
<reference evidence="5 6" key="1">
    <citation type="submission" date="2022-03" db="EMBL/GenBank/DDBJ databases">
        <authorList>
            <person name="Nunn A."/>
            <person name="Chopra R."/>
            <person name="Nunn A."/>
            <person name="Contreras Garrido A."/>
        </authorList>
    </citation>
    <scope>NUCLEOTIDE SEQUENCE [LARGE SCALE GENOMIC DNA]</scope>
</reference>
<keyword evidence="6" id="KW-1185">Reference proteome</keyword>
<keyword evidence="3" id="KW-0949">S-adenosyl-L-methionine</keyword>
<dbReference type="EMBL" id="OU466862">
    <property type="protein sequence ID" value="CAH2070050.1"/>
    <property type="molecule type" value="Genomic_DNA"/>
</dbReference>
<dbReference type="GO" id="GO:0046983">
    <property type="term" value="F:protein dimerization activity"/>
    <property type="evidence" value="ECO:0007669"/>
    <property type="project" value="InterPro"/>
</dbReference>
<evidence type="ECO:0000256" key="2">
    <source>
        <dbReference type="ARBA" id="ARBA00022679"/>
    </source>
</evidence>
<dbReference type="AlphaFoldDB" id="A0AAU9SNN1"/>
<dbReference type="Pfam" id="PF08100">
    <property type="entry name" value="Dimerisation"/>
    <property type="match status" value="1"/>
</dbReference>
<feature type="domain" description="O-methyltransferase dimerisation" evidence="4">
    <location>
        <begin position="37"/>
        <end position="134"/>
    </location>
</feature>
<evidence type="ECO:0000259" key="4">
    <source>
        <dbReference type="Pfam" id="PF08100"/>
    </source>
</evidence>
<keyword evidence="2" id="KW-0808">Transferase</keyword>
<dbReference type="SUPFAM" id="SSF46785">
    <property type="entry name" value="Winged helix' DNA-binding domain"/>
    <property type="match status" value="1"/>
</dbReference>
<dbReference type="PANTHER" id="PTHR11746">
    <property type="entry name" value="O-METHYLTRANSFERASE"/>
    <property type="match status" value="1"/>
</dbReference>
<accession>A0AAU9SNN1</accession>
<evidence type="ECO:0000256" key="3">
    <source>
        <dbReference type="ARBA" id="ARBA00022691"/>
    </source>
</evidence>
<proteinExistence type="predicted"/>
<dbReference type="Gene3D" id="1.10.10.10">
    <property type="entry name" value="Winged helix-like DNA-binding domain superfamily/Winged helix DNA-binding domain"/>
    <property type="match status" value="1"/>
</dbReference>
<name>A0AAU9SNN1_THLAR</name>
<gene>
    <name evidence="5" type="ORF">TAV2_LOCUS20897</name>
</gene>
<dbReference type="InterPro" id="IPR012967">
    <property type="entry name" value="COMT_dimerisation"/>
</dbReference>
<dbReference type="InterPro" id="IPR036390">
    <property type="entry name" value="WH_DNA-bd_sf"/>
</dbReference>
<sequence length="145" mass="15905">MKTHFQLPSTIYHKSKQSQTIEEQQVEEEAILLARRLSNAAAFPMVLKAALELGVIDTVATIGHGSWLSSSEISIRLPTIPTNPEPPVLLDRMLRLLASYSILKCRNVVKEDSGQTGKIWMVYGAGPVCKLLLNNSDGSGSFARL</sequence>
<keyword evidence="1" id="KW-0489">Methyltransferase</keyword>
<evidence type="ECO:0000313" key="6">
    <source>
        <dbReference type="Proteomes" id="UP000836841"/>
    </source>
</evidence>
<dbReference type="InterPro" id="IPR036388">
    <property type="entry name" value="WH-like_DNA-bd_sf"/>
</dbReference>